<dbReference type="Proteomes" id="UP000515163">
    <property type="component" value="Unplaced"/>
</dbReference>
<evidence type="ECO:0000313" key="4">
    <source>
        <dbReference type="RefSeq" id="XP_031564533.1"/>
    </source>
</evidence>
<evidence type="ECO:0000256" key="1">
    <source>
        <dbReference type="SAM" id="MobiDB-lite"/>
    </source>
</evidence>
<sequence>MLSYARDSVYIYQSRTKRSGKFQQGPPGRPGKNGKDGVNGTMGPKGGQGPQGPQGTQGPQGPPGPPGPMAKVDNSTLNKSCNETKDYGQIKYSNYNVQVCTPTGWKSLALKEDICDNSSVPRIDLETFKISKFGALFQFNDNLRVNLSPGSVATSVNLTAAFEDHASNNTVPEYLPSAMSKAIRLKGRKHINLIGIPVDFWSGNEWSVMALIKFTDQGLNSQKEIPVIGAGGQQNGKGFHLGIRSKRVLHGFYSNDMIGDAILNFDQWYQITWTWKKASPTGTRQIFVNGVLDKKQDGTSGFNGKSDNTEIGAWWNDTSNRNNNIQIDTLYIIDKVVDYKSKWTSTDWLELCQARLVNNDMP</sequence>
<keyword evidence="2" id="KW-1185">Reference proteome</keyword>
<dbReference type="Pfam" id="PF01391">
    <property type="entry name" value="Collagen"/>
    <property type="match status" value="1"/>
</dbReference>
<reference evidence="3 4" key="1">
    <citation type="submission" date="2025-04" db="UniProtKB">
        <authorList>
            <consortium name="RefSeq"/>
        </authorList>
    </citation>
    <scope>IDENTIFICATION</scope>
    <source>
        <tissue evidence="3 4">Tentacle</tissue>
    </source>
</reference>
<protein>
    <submittedName>
        <fullName evidence="3 4">Uncharacterized protein LOC116299945 isoform X1</fullName>
    </submittedName>
</protein>
<dbReference type="AlphaFoldDB" id="A0A6P8I8Y7"/>
<dbReference type="Gene3D" id="2.60.120.200">
    <property type="match status" value="1"/>
</dbReference>
<evidence type="ECO:0000313" key="2">
    <source>
        <dbReference type="Proteomes" id="UP000515163"/>
    </source>
</evidence>
<dbReference type="SUPFAM" id="SSF49899">
    <property type="entry name" value="Concanavalin A-like lectins/glucanases"/>
    <property type="match status" value="1"/>
</dbReference>
<name>A0A6P8I8Y7_ACTTE</name>
<dbReference type="KEGG" id="aten:116299945"/>
<dbReference type="GeneID" id="116299945"/>
<dbReference type="RefSeq" id="XP_031564533.1">
    <property type="nucleotide sequence ID" value="XM_031708673.1"/>
</dbReference>
<dbReference type="OrthoDB" id="5975376at2759"/>
<feature type="compositionally biased region" description="Gly residues" evidence="1">
    <location>
        <begin position="43"/>
        <end position="52"/>
    </location>
</feature>
<dbReference type="InterPro" id="IPR013320">
    <property type="entry name" value="ConA-like_dom_sf"/>
</dbReference>
<evidence type="ECO:0000313" key="3">
    <source>
        <dbReference type="RefSeq" id="XP_031564532.1"/>
    </source>
</evidence>
<dbReference type="InterPro" id="IPR008160">
    <property type="entry name" value="Collagen"/>
</dbReference>
<feature type="region of interest" description="Disordered" evidence="1">
    <location>
        <begin position="1"/>
        <end position="80"/>
    </location>
</feature>
<proteinExistence type="predicted"/>
<organism evidence="2 4">
    <name type="scientific">Actinia tenebrosa</name>
    <name type="common">Australian red waratah sea anemone</name>
    <dbReference type="NCBI Taxonomy" id="6105"/>
    <lineage>
        <taxon>Eukaryota</taxon>
        <taxon>Metazoa</taxon>
        <taxon>Cnidaria</taxon>
        <taxon>Anthozoa</taxon>
        <taxon>Hexacorallia</taxon>
        <taxon>Actiniaria</taxon>
        <taxon>Actiniidae</taxon>
        <taxon>Actinia</taxon>
    </lineage>
</organism>
<dbReference type="RefSeq" id="XP_031564532.1">
    <property type="nucleotide sequence ID" value="XM_031708672.1"/>
</dbReference>
<gene>
    <name evidence="3 4" type="primary">LOC116299945</name>
</gene>
<accession>A0A6P8I8Y7</accession>